<keyword evidence="2" id="KW-1185">Reference proteome</keyword>
<comment type="caution">
    <text evidence="1">The sequence shown here is derived from an EMBL/GenBank/DDBJ whole genome shotgun (WGS) entry which is preliminary data.</text>
</comment>
<dbReference type="EMBL" id="JAQQPM010000004">
    <property type="protein sequence ID" value="KAK2070952.1"/>
    <property type="molecule type" value="Genomic_DNA"/>
</dbReference>
<name>A0AAD9MC87_9PEZI</name>
<evidence type="ECO:0000313" key="1">
    <source>
        <dbReference type="EMBL" id="KAK2070952.1"/>
    </source>
</evidence>
<sequence length="80" mass="8512">MEDRQTTTSTTAKETTIGAITIAPIAVAVKGFIVYNRVIKEGLLEEAKKQHPIAGYRAKKPLPTLGHPAAITAAKLTMPA</sequence>
<accession>A0AAD9MC87</accession>
<reference evidence="1" key="1">
    <citation type="journal article" date="2023" name="Mol. Plant Microbe Interact.">
        <title>Elucidating the Obligate Nature and Biological Capacity of an Invasive Fungal Corn Pathogen.</title>
        <authorList>
            <person name="MacCready J.S."/>
            <person name="Roggenkamp E.M."/>
            <person name="Gdanetz K."/>
            <person name="Chilvers M.I."/>
        </authorList>
    </citation>
    <scope>NUCLEOTIDE SEQUENCE</scope>
    <source>
        <strain evidence="1">PM02</strain>
    </source>
</reference>
<evidence type="ECO:0000313" key="2">
    <source>
        <dbReference type="Proteomes" id="UP001217918"/>
    </source>
</evidence>
<organism evidence="1 2">
    <name type="scientific">Phyllachora maydis</name>
    <dbReference type="NCBI Taxonomy" id="1825666"/>
    <lineage>
        <taxon>Eukaryota</taxon>
        <taxon>Fungi</taxon>
        <taxon>Dikarya</taxon>
        <taxon>Ascomycota</taxon>
        <taxon>Pezizomycotina</taxon>
        <taxon>Sordariomycetes</taxon>
        <taxon>Sordariomycetidae</taxon>
        <taxon>Phyllachorales</taxon>
        <taxon>Phyllachoraceae</taxon>
        <taxon>Phyllachora</taxon>
    </lineage>
</organism>
<dbReference type="Proteomes" id="UP001217918">
    <property type="component" value="Unassembled WGS sequence"/>
</dbReference>
<dbReference type="AlphaFoldDB" id="A0AAD9MC87"/>
<gene>
    <name evidence="1" type="ORF">P8C59_005412</name>
</gene>
<proteinExistence type="predicted"/>
<protein>
    <submittedName>
        <fullName evidence="1">Uncharacterized protein</fullName>
    </submittedName>
</protein>